<sequence>QKREHRRPLNVNGQRRGQRIAVPVKKLFAREKRPYGLGMVGKLTNRTYRKRIDSYVKQQIEDMDDH</sequence>
<dbReference type="InterPro" id="IPR051512">
    <property type="entry name" value="Inactive_Rhomboid"/>
</dbReference>
<accession>A0ABD0RF68</accession>
<feature type="non-terminal residue" evidence="2">
    <location>
        <position position="1"/>
    </location>
</feature>
<dbReference type="PANTHER" id="PTHR45965:SF4">
    <property type="entry name" value="INACTIVE RHOMBOID PROTEIN 1"/>
    <property type="match status" value="1"/>
</dbReference>
<name>A0ABD0RF68_CIRMR</name>
<feature type="non-terminal residue" evidence="2">
    <location>
        <position position="66"/>
    </location>
</feature>
<dbReference type="Proteomes" id="UP001529510">
    <property type="component" value="Unassembled WGS sequence"/>
</dbReference>
<proteinExistence type="inferred from homology"/>
<evidence type="ECO:0000313" key="2">
    <source>
        <dbReference type="EMBL" id="KAL0197094.1"/>
    </source>
</evidence>
<evidence type="ECO:0000313" key="3">
    <source>
        <dbReference type="Proteomes" id="UP001529510"/>
    </source>
</evidence>
<protein>
    <submittedName>
        <fullName evidence="2">Uncharacterized protein</fullName>
    </submittedName>
</protein>
<dbReference type="EMBL" id="JAMKFB020000003">
    <property type="protein sequence ID" value="KAL0197094.1"/>
    <property type="molecule type" value="Genomic_DNA"/>
</dbReference>
<reference evidence="2 3" key="1">
    <citation type="submission" date="2024-05" db="EMBL/GenBank/DDBJ databases">
        <title>Genome sequencing and assembly of Indian major carp, Cirrhinus mrigala (Hamilton, 1822).</title>
        <authorList>
            <person name="Mohindra V."/>
            <person name="Chowdhury L.M."/>
            <person name="Lal K."/>
            <person name="Jena J.K."/>
        </authorList>
    </citation>
    <scope>NUCLEOTIDE SEQUENCE [LARGE SCALE GENOMIC DNA]</scope>
    <source>
        <strain evidence="2">CM1030</strain>
        <tissue evidence="2">Blood</tissue>
    </source>
</reference>
<evidence type="ECO:0000256" key="1">
    <source>
        <dbReference type="ARBA" id="ARBA00009045"/>
    </source>
</evidence>
<comment type="caution">
    <text evidence="2">The sequence shown here is derived from an EMBL/GenBank/DDBJ whole genome shotgun (WGS) entry which is preliminary data.</text>
</comment>
<comment type="similarity">
    <text evidence="1">Belongs to the peptidase S54 family.</text>
</comment>
<gene>
    <name evidence="2" type="ORF">M9458_005634</name>
</gene>
<keyword evidence="3" id="KW-1185">Reference proteome</keyword>
<dbReference type="AlphaFoldDB" id="A0ABD0RF68"/>
<organism evidence="2 3">
    <name type="scientific">Cirrhinus mrigala</name>
    <name type="common">Mrigala</name>
    <dbReference type="NCBI Taxonomy" id="683832"/>
    <lineage>
        <taxon>Eukaryota</taxon>
        <taxon>Metazoa</taxon>
        <taxon>Chordata</taxon>
        <taxon>Craniata</taxon>
        <taxon>Vertebrata</taxon>
        <taxon>Euteleostomi</taxon>
        <taxon>Actinopterygii</taxon>
        <taxon>Neopterygii</taxon>
        <taxon>Teleostei</taxon>
        <taxon>Ostariophysi</taxon>
        <taxon>Cypriniformes</taxon>
        <taxon>Cyprinidae</taxon>
        <taxon>Labeoninae</taxon>
        <taxon>Labeonini</taxon>
        <taxon>Cirrhinus</taxon>
    </lineage>
</organism>
<dbReference type="PANTHER" id="PTHR45965">
    <property type="entry name" value="INACTIVE RHOMBOID PROTEIN"/>
    <property type="match status" value="1"/>
</dbReference>